<dbReference type="PANTHER" id="PTHR33400:SF9">
    <property type="entry name" value="C3H1-TYPE DOMAIN-CONTAINING PROTEIN"/>
    <property type="match status" value="1"/>
</dbReference>
<feature type="compositionally biased region" description="Polar residues" evidence="6">
    <location>
        <begin position="234"/>
        <end position="245"/>
    </location>
</feature>
<evidence type="ECO:0000256" key="1">
    <source>
        <dbReference type="ARBA" id="ARBA00022723"/>
    </source>
</evidence>
<evidence type="ECO:0000256" key="3">
    <source>
        <dbReference type="ARBA" id="ARBA00022833"/>
    </source>
</evidence>
<dbReference type="PANTHER" id="PTHR33400">
    <property type="entry name" value="ZINC FINGER CCCH DOMAIN-CONTAINING PROTEIN 6-RELATED"/>
    <property type="match status" value="1"/>
</dbReference>
<feature type="compositionally biased region" description="Acidic residues" evidence="6">
    <location>
        <begin position="149"/>
        <end position="164"/>
    </location>
</feature>
<comment type="caution">
    <text evidence="8">The sequence shown here is derived from an EMBL/GenBank/DDBJ whole genome shotgun (WGS) entry which is preliminary data.</text>
</comment>
<feature type="compositionally biased region" description="Acidic residues" evidence="6">
    <location>
        <begin position="132"/>
        <end position="142"/>
    </location>
</feature>
<dbReference type="Proteomes" id="UP000289340">
    <property type="component" value="Chromosome 11"/>
</dbReference>
<keyword evidence="2 5" id="KW-0863">Zinc-finger</keyword>
<feature type="zinc finger region" description="C3H1-type" evidence="5">
    <location>
        <begin position="318"/>
        <end position="346"/>
    </location>
</feature>
<feature type="region of interest" description="Disordered" evidence="6">
    <location>
        <begin position="230"/>
        <end position="302"/>
    </location>
</feature>
<feature type="region of interest" description="Disordered" evidence="6">
    <location>
        <begin position="122"/>
        <end position="169"/>
    </location>
</feature>
<dbReference type="GO" id="GO:0003677">
    <property type="term" value="F:DNA binding"/>
    <property type="evidence" value="ECO:0007669"/>
    <property type="project" value="UniProtKB-KW"/>
</dbReference>
<evidence type="ECO:0000313" key="9">
    <source>
        <dbReference type="Proteomes" id="UP000289340"/>
    </source>
</evidence>
<evidence type="ECO:0000256" key="4">
    <source>
        <dbReference type="ARBA" id="ARBA00023125"/>
    </source>
</evidence>
<feature type="compositionally biased region" description="Polar residues" evidence="6">
    <location>
        <begin position="44"/>
        <end position="55"/>
    </location>
</feature>
<dbReference type="AlphaFoldDB" id="A0A445HYD4"/>
<dbReference type="InterPro" id="IPR000571">
    <property type="entry name" value="Znf_CCCH"/>
</dbReference>
<dbReference type="SUPFAM" id="SSF90229">
    <property type="entry name" value="CCCH zinc finger"/>
    <property type="match status" value="1"/>
</dbReference>
<proteinExistence type="predicted"/>
<keyword evidence="1 5" id="KW-0479">Metal-binding</keyword>
<dbReference type="EMBL" id="QZWG01000011">
    <property type="protein sequence ID" value="RZB78815.1"/>
    <property type="molecule type" value="Genomic_DNA"/>
</dbReference>
<keyword evidence="4" id="KW-0238">DNA-binding</keyword>
<sequence>MDRSKNSKTVRWAQESSLREVHVFSPDKDCSSMVGKKCQEHLQAKSSSISPSTTDDNNDLPPGFRPIIDVSRIPQIKWKCPPSVVLNSGWRMAAGEESTEKDNQKQRELKKLEAVYPRDSHIPADPFVSSDVENELGYDDSDTPLVPLESEEDVENELGYDDSDSTPLVPLESKEDIAISTVPPSNLGEADVATALATVMAIVKHNEEPGNSIIDANFILRLANDPKMLKELTDSNNNNPENASLTMPAPPQITATAQTSPPPSLKRGTKRAIPSGSERKSCSEQAWPSGGSVSSSQPRVVKKDVDYYRNQVTKNDSGKVNKQCKFYNTSKGCRNGSRCRFQHTSVWKM</sequence>
<dbReference type="InterPro" id="IPR036855">
    <property type="entry name" value="Znf_CCCH_sf"/>
</dbReference>
<keyword evidence="9" id="KW-1185">Reference proteome</keyword>
<evidence type="ECO:0000313" key="8">
    <source>
        <dbReference type="EMBL" id="RZB78815.1"/>
    </source>
</evidence>
<feature type="region of interest" description="Disordered" evidence="6">
    <location>
        <begin position="41"/>
        <end position="62"/>
    </location>
</feature>
<feature type="domain" description="C3H1-type" evidence="7">
    <location>
        <begin position="318"/>
        <end position="346"/>
    </location>
</feature>
<gene>
    <name evidence="8" type="ORF">D0Y65_029267</name>
</gene>
<evidence type="ECO:0000256" key="6">
    <source>
        <dbReference type="SAM" id="MobiDB-lite"/>
    </source>
</evidence>
<name>A0A445HYD4_GLYSO</name>
<evidence type="ECO:0000256" key="5">
    <source>
        <dbReference type="PROSITE-ProRule" id="PRU00723"/>
    </source>
</evidence>
<dbReference type="PROSITE" id="PS50103">
    <property type="entry name" value="ZF_C3H1"/>
    <property type="match status" value="1"/>
</dbReference>
<accession>A0A445HYD4</accession>
<dbReference type="GO" id="GO:0008270">
    <property type="term" value="F:zinc ion binding"/>
    <property type="evidence" value="ECO:0007669"/>
    <property type="project" value="UniProtKB-KW"/>
</dbReference>
<feature type="compositionally biased region" description="Polar residues" evidence="6">
    <location>
        <begin position="283"/>
        <end position="298"/>
    </location>
</feature>
<evidence type="ECO:0000259" key="7">
    <source>
        <dbReference type="PROSITE" id="PS50103"/>
    </source>
</evidence>
<keyword evidence="3 5" id="KW-0862">Zinc</keyword>
<dbReference type="Gramene" id="XM_028331534.1">
    <property type="protein sequence ID" value="XP_028187335.1"/>
    <property type="gene ID" value="LOC114373954"/>
</dbReference>
<reference evidence="8 9" key="1">
    <citation type="submission" date="2018-09" db="EMBL/GenBank/DDBJ databases">
        <title>A high-quality reference genome of wild soybean provides a powerful tool to mine soybean genomes.</title>
        <authorList>
            <person name="Xie M."/>
            <person name="Chung C.Y.L."/>
            <person name="Li M.-W."/>
            <person name="Wong F.-L."/>
            <person name="Chan T.-F."/>
            <person name="Lam H.-M."/>
        </authorList>
    </citation>
    <scope>NUCLEOTIDE SEQUENCE [LARGE SCALE GENOMIC DNA]</scope>
    <source>
        <strain evidence="9">cv. W05</strain>
        <tissue evidence="8">Hypocotyl of etiolated seedlings</tissue>
    </source>
</reference>
<protein>
    <submittedName>
        <fullName evidence="8">Zinc finger CCCH domain-containing protein 30</fullName>
    </submittedName>
</protein>
<organism evidence="8 9">
    <name type="scientific">Glycine soja</name>
    <name type="common">Wild soybean</name>
    <dbReference type="NCBI Taxonomy" id="3848"/>
    <lineage>
        <taxon>Eukaryota</taxon>
        <taxon>Viridiplantae</taxon>
        <taxon>Streptophyta</taxon>
        <taxon>Embryophyta</taxon>
        <taxon>Tracheophyta</taxon>
        <taxon>Spermatophyta</taxon>
        <taxon>Magnoliopsida</taxon>
        <taxon>eudicotyledons</taxon>
        <taxon>Gunneridae</taxon>
        <taxon>Pentapetalae</taxon>
        <taxon>rosids</taxon>
        <taxon>fabids</taxon>
        <taxon>Fabales</taxon>
        <taxon>Fabaceae</taxon>
        <taxon>Papilionoideae</taxon>
        <taxon>50 kb inversion clade</taxon>
        <taxon>NPAAA clade</taxon>
        <taxon>indigoferoid/millettioid clade</taxon>
        <taxon>Phaseoleae</taxon>
        <taxon>Glycine</taxon>
        <taxon>Glycine subgen. Soja</taxon>
    </lineage>
</organism>
<evidence type="ECO:0000256" key="2">
    <source>
        <dbReference type="ARBA" id="ARBA00022771"/>
    </source>
</evidence>